<gene>
    <name evidence="6" type="ORF">PHMEG_00041060</name>
</gene>
<dbReference type="GO" id="GO:0005576">
    <property type="term" value="C:extracellular region"/>
    <property type="evidence" value="ECO:0007669"/>
    <property type="project" value="UniProtKB-SubCell"/>
</dbReference>
<keyword evidence="7" id="KW-1185">Reference proteome</keyword>
<feature type="chain" id="PRO_5028507429" description="RxLR effector protein" evidence="5">
    <location>
        <begin position="22"/>
        <end position="138"/>
    </location>
</feature>
<dbReference type="AlphaFoldDB" id="A0A225UCC2"/>
<dbReference type="EMBL" id="NBNE01022167">
    <property type="protein sequence ID" value="OWY90695.1"/>
    <property type="molecule type" value="Genomic_DNA"/>
</dbReference>
<name>A0A225UCC2_9STRA</name>
<comment type="subcellular location">
    <subcellularLocation>
        <location evidence="1 5">Secreted</location>
    </subcellularLocation>
</comment>
<evidence type="ECO:0000256" key="1">
    <source>
        <dbReference type="ARBA" id="ARBA00004613"/>
    </source>
</evidence>
<dbReference type="Proteomes" id="UP000198211">
    <property type="component" value="Unassembled WGS sequence"/>
</dbReference>
<reference evidence="7" key="1">
    <citation type="submission" date="2017-03" db="EMBL/GenBank/DDBJ databases">
        <title>Phytopthora megakarya and P. palmivora, two closely related causual agents of cacao black pod achieved similar genome size and gene model numbers by different mechanisms.</title>
        <authorList>
            <person name="Ali S."/>
            <person name="Shao J."/>
            <person name="Larry D.J."/>
            <person name="Kronmiller B."/>
            <person name="Shen D."/>
            <person name="Strem M.D."/>
            <person name="Melnick R.L."/>
            <person name="Guiltinan M.J."/>
            <person name="Tyler B.M."/>
            <person name="Meinhardt L.W."/>
            <person name="Bailey B.A."/>
        </authorList>
    </citation>
    <scope>NUCLEOTIDE SEQUENCE [LARGE SCALE GENOMIC DNA]</scope>
    <source>
        <strain evidence="7">zdho120</strain>
    </source>
</reference>
<protein>
    <recommendedName>
        <fullName evidence="5">RxLR effector protein</fullName>
    </recommendedName>
</protein>
<proteinExistence type="inferred from homology"/>
<accession>A0A225UCC2</accession>
<evidence type="ECO:0000256" key="3">
    <source>
        <dbReference type="ARBA" id="ARBA00022525"/>
    </source>
</evidence>
<organism evidence="6 7">
    <name type="scientific">Phytophthora megakarya</name>
    <dbReference type="NCBI Taxonomy" id="4795"/>
    <lineage>
        <taxon>Eukaryota</taxon>
        <taxon>Sar</taxon>
        <taxon>Stramenopiles</taxon>
        <taxon>Oomycota</taxon>
        <taxon>Peronosporomycetes</taxon>
        <taxon>Peronosporales</taxon>
        <taxon>Peronosporaceae</taxon>
        <taxon>Phytophthora</taxon>
    </lineage>
</organism>
<evidence type="ECO:0000313" key="7">
    <source>
        <dbReference type="Proteomes" id="UP000198211"/>
    </source>
</evidence>
<sequence length="138" mass="15391">MRLPSILSLAMIATTFMTCNATADYDQTKTSMMKASGFVRSVGPLRSGDYNDRFLRTHQEERGFNFDITNLVKKTKAKKLAKAIMADPSKMDDAYAAWMAKGYTLSDINNFLKVADPKTKGKYDQISNGYAIHMDLAA</sequence>
<dbReference type="Gene3D" id="1.10.10.2460">
    <property type="match status" value="1"/>
</dbReference>
<keyword evidence="3 5" id="KW-0964">Secreted</keyword>
<dbReference type="Pfam" id="PF16810">
    <property type="entry name" value="RXLR"/>
    <property type="match status" value="1"/>
</dbReference>
<comment type="caution">
    <text evidence="6">The sequence shown here is derived from an EMBL/GenBank/DDBJ whole genome shotgun (WGS) entry which is preliminary data.</text>
</comment>
<comment type="function">
    <text evidence="5">Effector that suppresses plant defense responses during pathogen infection.</text>
</comment>
<evidence type="ECO:0000256" key="4">
    <source>
        <dbReference type="ARBA" id="ARBA00022729"/>
    </source>
</evidence>
<comment type="similarity">
    <text evidence="2 5">Belongs to the RxLR effector family.</text>
</comment>
<evidence type="ECO:0000313" key="6">
    <source>
        <dbReference type="EMBL" id="OWY90695.1"/>
    </source>
</evidence>
<dbReference type="InterPro" id="IPR031825">
    <property type="entry name" value="RXLR"/>
</dbReference>
<keyword evidence="4 5" id="KW-0732">Signal</keyword>
<evidence type="ECO:0000256" key="2">
    <source>
        <dbReference type="ARBA" id="ARBA00010400"/>
    </source>
</evidence>
<evidence type="ECO:0000256" key="5">
    <source>
        <dbReference type="RuleBase" id="RU367124"/>
    </source>
</evidence>
<feature type="signal peptide" evidence="5">
    <location>
        <begin position="1"/>
        <end position="21"/>
    </location>
</feature>
<dbReference type="OrthoDB" id="114087at2759"/>